<protein>
    <submittedName>
        <fullName evidence="1">Uncharacterized protein</fullName>
    </submittedName>
</protein>
<sequence length="455" mass="48454">MKLVGIALVGLHAVAQLAAAARLSTRQEATAKNPTILKPLPHSEVAFSKIQSEQDETSSLGSDISLDYGADDIKASLNVALKQPAVVLEDLSGLSSVKCSDSEIAITFTEAADFKAATASWPTSDFVIVTFESDGACNEPDERGFYTVSSEYLDEDALTIRAQVKASSLSEQAKSATISFETGLTPSKRDISADLTVDLAGTLVDTEYFKLAAEQALFKSAIRLQGRLDLDILAGKANAVELDVDYSAQVNLNLSATVSGDYSTDLFNYKPLDVSVSAFSIPGIIDVGPRAEFGLGIEFGASGTVQVTLDVDGGIESGKVHLDLLDSEKTTTSGWTPSFDVASDIDALVTLQLNPFIELTLAVGIKAFGGILDLSAGFDVQPKIINAFSVNADFSLDSASGITFNPPAEGQCTNAAWFASTFDMDIDAFISPFYRTTLFEVNQPIYKSQCWNFVE</sequence>
<name>A0ACC1S8W6_9HYPO</name>
<accession>A0ACC1S8W6</accession>
<reference evidence="1" key="1">
    <citation type="submission" date="2022-08" db="EMBL/GenBank/DDBJ databases">
        <title>Genome Sequence of Fusarium decemcellulare.</title>
        <authorList>
            <person name="Buettner E."/>
        </authorList>
    </citation>
    <scope>NUCLEOTIDE SEQUENCE</scope>
    <source>
        <strain evidence="1">Babe19</strain>
    </source>
</reference>
<organism evidence="1 2">
    <name type="scientific">Fusarium decemcellulare</name>
    <dbReference type="NCBI Taxonomy" id="57161"/>
    <lineage>
        <taxon>Eukaryota</taxon>
        <taxon>Fungi</taxon>
        <taxon>Dikarya</taxon>
        <taxon>Ascomycota</taxon>
        <taxon>Pezizomycotina</taxon>
        <taxon>Sordariomycetes</taxon>
        <taxon>Hypocreomycetidae</taxon>
        <taxon>Hypocreales</taxon>
        <taxon>Nectriaceae</taxon>
        <taxon>Fusarium</taxon>
        <taxon>Fusarium decemcellulare species complex</taxon>
    </lineage>
</organism>
<proteinExistence type="predicted"/>
<evidence type="ECO:0000313" key="1">
    <source>
        <dbReference type="EMBL" id="KAJ3534409.1"/>
    </source>
</evidence>
<keyword evidence="2" id="KW-1185">Reference proteome</keyword>
<gene>
    <name evidence="1" type="ORF">NM208_g7550</name>
</gene>
<comment type="caution">
    <text evidence="1">The sequence shown here is derived from an EMBL/GenBank/DDBJ whole genome shotgun (WGS) entry which is preliminary data.</text>
</comment>
<evidence type="ECO:0000313" key="2">
    <source>
        <dbReference type="Proteomes" id="UP001148629"/>
    </source>
</evidence>
<dbReference type="Proteomes" id="UP001148629">
    <property type="component" value="Unassembled WGS sequence"/>
</dbReference>
<dbReference type="EMBL" id="JANRMS010000785">
    <property type="protein sequence ID" value="KAJ3534409.1"/>
    <property type="molecule type" value="Genomic_DNA"/>
</dbReference>